<dbReference type="Proteomes" id="UP000887574">
    <property type="component" value="Unplaced"/>
</dbReference>
<keyword evidence="1" id="KW-1185">Reference proteome</keyword>
<dbReference type="WBParaSite" id="jg3976">
    <property type="protein sequence ID" value="jg3976"/>
    <property type="gene ID" value="jg3976"/>
</dbReference>
<evidence type="ECO:0000313" key="1">
    <source>
        <dbReference type="Proteomes" id="UP000887574"/>
    </source>
</evidence>
<organism evidence="1 2">
    <name type="scientific">Ditylenchus dipsaci</name>
    <dbReference type="NCBI Taxonomy" id="166011"/>
    <lineage>
        <taxon>Eukaryota</taxon>
        <taxon>Metazoa</taxon>
        <taxon>Ecdysozoa</taxon>
        <taxon>Nematoda</taxon>
        <taxon>Chromadorea</taxon>
        <taxon>Rhabditida</taxon>
        <taxon>Tylenchina</taxon>
        <taxon>Tylenchomorpha</taxon>
        <taxon>Sphaerularioidea</taxon>
        <taxon>Anguinidae</taxon>
        <taxon>Anguininae</taxon>
        <taxon>Ditylenchus</taxon>
    </lineage>
</organism>
<dbReference type="AlphaFoldDB" id="A0A915ECY4"/>
<sequence>MMRLSSTRRFKWESTLKFLVAGVSYLIGWNSNGDSLSGCVGLICDSCSLLGNGSWTVVFLGSVHAFSSSFFAGNVCYRLHVLDCGTCRNGFKSSCHHGLLGSAHVFSLYSLERGNPLRPLPSLLQYKEL</sequence>
<protein>
    <submittedName>
        <fullName evidence="2">Uncharacterized protein</fullName>
    </submittedName>
</protein>
<proteinExistence type="predicted"/>
<name>A0A915ECY4_9BILA</name>
<reference evidence="2" key="1">
    <citation type="submission" date="2022-11" db="UniProtKB">
        <authorList>
            <consortium name="WormBaseParasite"/>
        </authorList>
    </citation>
    <scope>IDENTIFICATION</scope>
</reference>
<evidence type="ECO:0000313" key="2">
    <source>
        <dbReference type="WBParaSite" id="jg3976"/>
    </source>
</evidence>
<accession>A0A915ECY4</accession>